<sequence length="118" mass="13326">MLSGIPRHPDLVDITADECHALWFAFQAVRQDYILSFATGTERETAERFGLGFRHPGTEEAFVPTKKWNVFYSKLAELGLAAMPEGENVLLLCGHKPEEHRNFLGEVIRKITASKPEK</sequence>
<name>A0A1G2CNX0_9BACT</name>
<dbReference type="STRING" id="1798653.A3G64_02875"/>
<dbReference type="EMBL" id="MHLD01000003">
    <property type="protein sequence ID" value="OGZ02912.1"/>
    <property type="molecule type" value="Genomic_DNA"/>
</dbReference>
<dbReference type="Proteomes" id="UP000179281">
    <property type="component" value="Unassembled WGS sequence"/>
</dbReference>
<gene>
    <name evidence="1" type="ORF">A3G64_02875</name>
</gene>
<accession>A0A1G2CNX0</accession>
<dbReference type="AlphaFoldDB" id="A0A1G2CNX0"/>
<organism evidence="1 2">
    <name type="scientific">Candidatus Liptonbacteria bacterium RIFCSPLOWO2_12_FULL_60_15</name>
    <dbReference type="NCBI Taxonomy" id="1798653"/>
    <lineage>
        <taxon>Bacteria</taxon>
        <taxon>Candidatus Liptoniibacteriota</taxon>
    </lineage>
</organism>
<comment type="caution">
    <text evidence="1">The sequence shown here is derived from an EMBL/GenBank/DDBJ whole genome shotgun (WGS) entry which is preliminary data.</text>
</comment>
<evidence type="ECO:0000313" key="1">
    <source>
        <dbReference type="EMBL" id="OGZ02912.1"/>
    </source>
</evidence>
<proteinExistence type="predicted"/>
<evidence type="ECO:0000313" key="2">
    <source>
        <dbReference type="Proteomes" id="UP000179281"/>
    </source>
</evidence>
<protein>
    <submittedName>
        <fullName evidence="1">Uncharacterized protein</fullName>
    </submittedName>
</protein>
<reference evidence="1 2" key="1">
    <citation type="journal article" date="2016" name="Nat. Commun.">
        <title>Thousands of microbial genomes shed light on interconnected biogeochemical processes in an aquifer system.</title>
        <authorList>
            <person name="Anantharaman K."/>
            <person name="Brown C.T."/>
            <person name="Hug L.A."/>
            <person name="Sharon I."/>
            <person name="Castelle C.J."/>
            <person name="Probst A.J."/>
            <person name="Thomas B.C."/>
            <person name="Singh A."/>
            <person name="Wilkins M.J."/>
            <person name="Karaoz U."/>
            <person name="Brodie E.L."/>
            <person name="Williams K.H."/>
            <person name="Hubbard S.S."/>
            <person name="Banfield J.F."/>
        </authorList>
    </citation>
    <scope>NUCLEOTIDE SEQUENCE [LARGE SCALE GENOMIC DNA]</scope>
</reference>